<evidence type="ECO:0000256" key="1">
    <source>
        <dbReference type="SAM" id="Phobius"/>
    </source>
</evidence>
<name>A0A644X260_9ZZZZ</name>
<evidence type="ECO:0000313" key="2">
    <source>
        <dbReference type="EMBL" id="MPM10242.1"/>
    </source>
</evidence>
<proteinExistence type="predicted"/>
<keyword evidence="1" id="KW-0472">Membrane</keyword>
<feature type="transmembrane region" description="Helical" evidence="1">
    <location>
        <begin position="14"/>
        <end position="35"/>
    </location>
</feature>
<sequence length="176" mass="20369">MSTFSETQNTQKPLFIAFPIVVWLAFMVFAVIQLYNYQTFGTPLGDEGEEMPLGVFIGIMILMTLTFGFLEFLVLRLELKVTVSSAGIYFEMPPMKKPVLFKPGEIEYAFVRKYYPIKEYGGWGYKGWFRRNRAYNVSGRWGIQIILKNNRKILLGIKEKEKAIIALEQIGFNKKP</sequence>
<keyword evidence="1" id="KW-0812">Transmembrane</keyword>
<comment type="caution">
    <text evidence="2">The sequence shown here is derived from an EMBL/GenBank/DDBJ whole genome shotgun (WGS) entry which is preliminary data.</text>
</comment>
<dbReference type="AlphaFoldDB" id="A0A644X260"/>
<protein>
    <recommendedName>
        <fullName evidence="3">Bacterial Pleckstrin homology domain-containing protein</fullName>
    </recommendedName>
</protein>
<accession>A0A644X260</accession>
<dbReference type="EMBL" id="VSSQ01001668">
    <property type="protein sequence ID" value="MPM10242.1"/>
    <property type="molecule type" value="Genomic_DNA"/>
</dbReference>
<gene>
    <name evidence="2" type="ORF">SDC9_56570</name>
</gene>
<keyword evidence="1" id="KW-1133">Transmembrane helix</keyword>
<reference evidence="2" key="1">
    <citation type="submission" date="2019-08" db="EMBL/GenBank/DDBJ databases">
        <authorList>
            <person name="Kucharzyk K."/>
            <person name="Murdoch R.W."/>
            <person name="Higgins S."/>
            <person name="Loffler F."/>
        </authorList>
    </citation>
    <scope>NUCLEOTIDE SEQUENCE</scope>
</reference>
<evidence type="ECO:0008006" key="3">
    <source>
        <dbReference type="Google" id="ProtNLM"/>
    </source>
</evidence>
<feature type="transmembrane region" description="Helical" evidence="1">
    <location>
        <begin position="55"/>
        <end position="75"/>
    </location>
</feature>
<organism evidence="2">
    <name type="scientific">bioreactor metagenome</name>
    <dbReference type="NCBI Taxonomy" id="1076179"/>
    <lineage>
        <taxon>unclassified sequences</taxon>
        <taxon>metagenomes</taxon>
        <taxon>ecological metagenomes</taxon>
    </lineage>
</organism>